<name>A0A6J4MED2_9BACT</name>
<evidence type="ECO:0000256" key="4">
    <source>
        <dbReference type="ARBA" id="ARBA00022801"/>
    </source>
</evidence>
<dbReference type="SUPFAM" id="SSF55031">
    <property type="entry name" value="Bacterial exopeptidase dimerisation domain"/>
    <property type="match status" value="1"/>
</dbReference>
<organism evidence="7">
    <name type="scientific">uncultured Gemmatimonadaceae bacterium</name>
    <dbReference type="NCBI Taxonomy" id="246130"/>
    <lineage>
        <taxon>Bacteria</taxon>
        <taxon>Pseudomonadati</taxon>
        <taxon>Gemmatimonadota</taxon>
        <taxon>Gemmatimonadia</taxon>
        <taxon>Gemmatimonadales</taxon>
        <taxon>Gemmatimonadaceae</taxon>
        <taxon>environmental samples</taxon>
    </lineage>
</organism>
<evidence type="ECO:0000256" key="5">
    <source>
        <dbReference type="ARBA" id="ARBA00022833"/>
    </source>
</evidence>
<evidence type="ECO:0000259" key="6">
    <source>
        <dbReference type="Pfam" id="PF07687"/>
    </source>
</evidence>
<evidence type="ECO:0000256" key="1">
    <source>
        <dbReference type="ARBA" id="ARBA00001947"/>
    </source>
</evidence>
<keyword evidence="5" id="KW-0862">Zinc</keyword>
<sequence>MPTTDPLPLAVDLMRVESTSGREGAVVALAERLLAERGWTVQRIPVSPGRDDLLATSGRDPVATLSTHLDTVPPYVPPRVEGETLFGRGACDAKGIAAAMVCAGERLRGRGVPVALLLVVGEETAHDGAHAANASPLRPPTARVLIDGEPTESTLAVGTKGALRFTLRTRGRAAHSAYPHLGDSATARLVRLLSELDGLALPADPLLGATTVHVGMLAGGVADNVIAPWAEARLMARLVTSPESALELFTRWVDGRAEVEPGVSVPPVRLGVVPGFATSVAAFATDIPALGAWGAPFLFGPGSIHVAHTDDEHVPIAELRAAVDAYERLVVGAVG</sequence>
<evidence type="ECO:0000256" key="3">
    <source>
        <dbReference type="ARBA" id="ARBA00022723"/>
    </source>
</evidence>
<keyword evidence="3" id="KW-0479">Metal-binding</keyword>
<proteinExistence type="inferred from homology"/>
<gene>
    <name evidence="7" type="ORF">AVDCRST_MAG11-3801</name>
</gene>
<dbReference type="EC" id="3.5.1.16" evidence="7"/>
<dbReference type="PANTHER" id="PTHR43808">
    <property type="entry name" value="ACETYLORNITHINE DEACETYLASE"/>
    <property type="match status" value="1"/>
</dbReference>
<dbReference type="GO" id="GO:0046872">
    <property type="term" value="F:metal ion binding"/>
    <property type="evidence" value="ECO:0007669"/>
    <property type="project" value="UniProtKB-KW"/>
</dbReference>
<evidence type="ECO:0000256" key="2">
    <source>
        <dbReference type="ARBA" id="ARBA00006247"/>
    </source>
</evidence>
<dbReference type="InterPro" id="IPR002933">
    <property type="entry name" value="Peptidase_M20"/>
</dbReference>
<dbReference type="PANTHER" id="PTHR43808:SF8">
    <property type="entry name" value="PEPTIDASE M20 DIMERISATION DOMAIN-CONTAINING PROTEIN"/>
    <property type="match status" value="1"/>
</dbReference>
<evidence type="ECO:0000313" key="7">
    <source>
        <dbReference type="EMBL" id="CAA9355732.1"/>
    </source>
</evidence>
<dbReference type="AlphaFoldDB" id="A0A6J4MED2"/>
<dbReference type="PROSITE" id="PS00759">
    <property type="entry name" value="ARGE_DAPE_CPG2_2"/>
    <property type="match status" value="1"/>
</dbReference>
<reference evidence="7" key="1">
    <citation type="submission" date="2020-02" db="EMBL/GenBank/DDBJ databases">
        <authorList>
            <person name="Meier V. D."/>
        </authorList>
    </citation>
    <scope>NUCLEOTIDE SEQUENCE</scope>
    <source>
        <strain evidence="7">AVDCRST_MAG11</strain>
    </source>
</reference>
<dbReference type="Gene3D" id="3.30.70.360">
    <property type="match status" value="1"/>
</dbReference>
<keyword evidence="4 7" id="KW-0378">Hydrolase</keyword>
<dbReference type="Pfam" id="PF07687">
    <property type="entry name" value="M20_dimer"/>
    <property type="match status" value="1"/>
</dbReference>
<accession>A0A6J4MED2</accession>
<dbReference type="Gene3D" id="3.40.630.10">
    <property type="entry name" value="Zn peptidases"/>
    <property type="match status" value="1"/>
</dbReference>
<comment type="cofactor">
    <cofactor evidence="1">
        <name>Zn(2+)</name>
        <dbReference type="ChEBI" id="CHEBI:29105"/>
    </cofactor>
</comment>
<protein>
    <submittedName>
        <fullName evidence="7">Acetylornithine deacetylase</fullName>
        <ecNumber evidence="7">3.5.1.16</ecNumber>
    </submittedName>
</protein>
<comment type="similarity">
    <text evidence="2">Belongs to the peptidase M20A family.</text>
</comment>
<dbReference type="InterPro" id="IPR001261">
    <property type="entry name" value="ArgE/DapE_CS"/>
</dbReference>
<dbReference type="GO" id="GO:0008777">
    <property type="term" value="F:acetylornithine deacetylase activity"/>
    <property type="evidence" value="ECO:0007669"/>
    <property type="project" value="UniProtKB-EC"/>
</dbReference>
<dbReference type="SUPFAM" id="SSF53187">
    <property type="entry name" value="Zn-dependent exopeptidases"/>
    <property type="match status" value="1"/>
</dbReference>
<dbReference type="InterPro" id="IPR036264">
    <property type="entry name" value="Bact_exopeptidase_dim_dom"/>
</dbReference>
<feature type="domain" description="Peptidase M20 dimerisation" evidence="6">
    <location>
        <begin position="157"/>
        <end position="252"/>
    </location>
</feature>
<dbReference type="Pfam" id="PF01546">
    <property type="entry name" value="Peptidase_M20"/>
    <property type="match status" value="1"/>
</dbReference>
<dbReference type="InterPro" id="IPR011650">
    <property type="entry name" value="Peptidase_M20_dimer"/>
</dbReference>
<dbReference type="InterPro" id="IPR050072">
    <property type="entry name" value="Peptidase_M20A"/>
</dbReference>
<dbReference type="EMBL" id="CADCTU010000808">
    <property type="protein sequence ID" value="CAA9355732.1"/>
    <property type="molecule type" value="Genomic_DNA"/>
</dbReference>